<name>A0ABP7KUJ4_9SPHN</name>
<evidence type="ECO:0000313" key="2">
    <source>
        <dbReference type="Proteomes" id="UP001500827"/>
    </source>
</evidence>
<sequence length="207" mass="21211">MGWLILLLLIAASVASMWLLGARSGLLTASAAALLLGAAGYTFQGSPSLPGAPSSGSEAQEVLPLTDARHAFFGQFTPAESWLRMSEALARHGQGADAVGILQNATDRYPGDAQLWIGLGNALVDHGRGLTPPAELAYQRAAAVSPGHPAAPFFYGLALARSGDRAAAVAIWKRILANAPANASWRPMVEQGVAALGKPAGAAPPAQ</sequence>
<organism evidence="1 2">
    <name type="scientific">Sphingomonas limnosediminicola</name>
    <dbReference type="NCBI Taxonomy" id="940133"/>
    <lineage>
        <taxon>Bacteria</taxon>
        <taxon>Pseudomonadati</taxon>
        <taxon>Pseudomonadota</taxon>
        <taxon>Alphaproteobacteria</taxon>
        <taxon>Sphingomonadales</taxon>
        <taxon>Sphingomonadaceae</taxon>
        <taxon>Sphingomonas</taxon>
    </lineage>
</organism>
<reference evidence="2" key="1">
    <citation type="journal article" date="2019" name="Int. J. Syst. Evol. Microbiol.">
        <title>The Global Catalogue of Microorganisms (GCM) 10K type strain sequencing project: providing services to taxonomists for standard genome sequencing and annotation.</title>
        <authorList>
            <consortium name="The Broad Institute Genomics Platform"/>
            <consortium name="The Broad Institute Genome Sequencing Center for Infectious Disease"/>
            <person name="Wu L."/>
            <person name="Ma J."/>
        </authorList>
    </citation>
    <scope>NUCLEOTIDE SEQUENCE [LARGE SCALE GENOMIC DNA]</scope>
    <source>
        <strain evidence="2">JCM 17543</strain>
    </source>
</reference>
<dbReference type="Proteomes" id="UP001500827">
    <property type="component" value="Unassembled WGS sequence"/>
</dbReference>
<dbReference type="EMBL" id="BAABBM010000001">
    <property type="protein sequence ID" value="GAA3887543.1"/>
    <property type="molecule type" value="Genomic_DNA"/>
</dbReference>
<accession>A0ABP7KUJ4</accession>
<evidence type="ECO:0008006" key="3">
    <source>
        <dbReference type="Google" id="ProtNLM"/>
    </source>
</evidence>
<dbReference type="InterPro" id="IPR011990">
    <property type="entry name" value="TPR-like_helical_dom_sf"/>
</dbReference>
<protein>
    <recommendedName>
        <fullName evidence="3">Tetratricopeptide repeat protein</fullName>
    </recommendedName>
</protein>
<gene>
    <name evidence="1" type="ORF">GCM10022276_03240</name>
</gene>
<proteinExistence type="predicted"/>
<dbReference type="RefSeq" id="WP_344697953.1">
    <property type="nucleotide sequence ID" value="NZ_BAABBM010000001.1"/>
</dbReference>
<keyword evidence="2" id="KW-1185">Reference proteome</keyword>
<dbReference type="Pfam" id="PF13428">
    <property type="entry name" value="TPR_14"/>
    <property type="match status" value="1"/>
</dbReference>
<dbReference type="Gene3D" id="1.25.40.10">
    <property type="entry name" value="Tetratricopeptide repeat domain"/>
    <property type="match status" value="1"/>
</dbReference>
<comment type="caution">
    <text evidence="1">The sequence shown here is derived from an EMBL/GenBank/DDBJ whole genome shotgun (WGS) entry which is preliminary data.</text>
</comment>
<evidence type="ECO:0000313" key="1">
    <source>
        <dbReference type="EMBL" id="GAA3887543.1"/>
    </source>
</evidence>
<dbReference type="SUPFAM" id="SSF48452">
    <property type="entry name" value="TPR-like"/>
    <property type="match status" value="1"/>
</dbReference>